<reference evidence="4 5" key="1">
    <citation type="submission" date="2024-09" db="EMBL/GenBank/DDBJ databases">
        <title>Chromosome-scale assembly of Riccia fluitans.</title>
        <authorList>
            <person name="Paukszto L."/>
            <person name="Sawicki J."/>
            <person name="Karawczyk K."/>
            <person name="Piernik-Szablinska J."/>
            <person name="Szczecinska M."/>
            <person name="Mazdziarz M."/>
        </authorList>
    </citation>
    <scope>NUCLEOTIDE SEQUENCE [LARGE SCALE GENOMIC DNA]</scope>
    <source>
        <strain evidence="4">Rf_01</strain>
        <tissue evidence="4">Aerial parts of the thallus</tissue>
    </source>
</reference>
<dbReference type="AlphaFoldDB" id="A0ABD1YZK0"/>
<dbReference type="Proteomes" id="UP001605036">
    <property type="component" value="Unassembled WGS sequence"/>
</dbReference>
<dbReference type="PROSITE" id="PS51375">
    <property type="entry name" value="PPR"/>
    <property type="match status" value="2"/>
</dbReference>
<organism evidence="4 5">
    <name type="scientific">Riccia fluitans</name>
    <dbReference type="NCBI Taxonomy" id="41844"/>
    <lineage>
        <taxon>Eukaryota</taxon>
        <taxon>Viridiplantae</taxon>
        <taxon>Streptophyta</taxon>
        <taxon>Embryophyta</taxon>
        <taxon>Marchantiophyta</taxon>
        <taxon>Marchantiopsida</taxon>
        <taxon>Marchantiidae</taxon>
        <taxon>Marchantiales</taxon>
        <taxon>Ricciaceae</taxon>
        <taxon>Riccia</taxon>
    </lineage>
</organism>
<accession>A0ABD1YZK0</accession>
<dbReference type="Pfam" id="PF13041">
    <property type="entry name" value="PPR_2"/>
    <property type="match status" value="1"/>
</dbReference>
<evidence type="ECO:0000256" key="1">
    <source>
        <dbReference type="ARBA" id="ARBA00007626"/>
    </source>
</evidence>
<name>A0ABD1YZK0_9MARC</name>
<evidence type="ECO:0000256" key="3">
    <source>
        <dbReference type="PROSITE-ProRule" id="PRU00708"/>
    </source>
</evidence>
<keyword evidence="2" id="KW-0677">Repeat</keyword>
<evidence type="ECO:0008006" key="6">
    <source>
        <dbReference type="Google" id="ProtNLM"/>
    </source>
</evidence>
<dbReference type="Gene3D" id="1.25.40.10">
    <property type="entry name" value="Tetratricopeptide repeat domain"/>
    <property type="match status" value="1"/>
</dbReference>
<evidence type="ECO:0000313" key="4">
    <source>
        <dbReference type="EMBL" id="KAL2635142.1"/>
    </source>
</evidence>
<keyword evidence="5" id="KW-1185">Reference proteome</keyword>
<dbReference type="InterPro" id="IPR011990">
    <property type="entry name" value="TPR-like_helical_dom_sf"/>
</dbReference>
<evidence type="ECO:0000313" key="5">
    <source>
        <dbReference type="Proteomes" id="UP001605036"/>
    </source>
</evidence>
<evidence type="ECO:0000256" key="2">
    <source>
        <dbReference type="ARBA" id="ARBA00022737"/>
    </source>
</evidence>
<dbReference type="PANTHER" id="PTHR47447:SF3">
    <property type="entry name" value="OS03G0856100 PROTEIN"/>
    <property type="match status" value="1"/>
</dbReference>
<dbReference type="EMBL" id="JBHFFA010000003">
    <property type="protein sequence ID" value="KAL2635142.1"/>
    <property type="molecule type" value="Genomic_DNA"/>
</dbReference>
<dbReference type="PANTHER" id="PTHR47447">
    <property type="entry name" value="OS03G0856100 PROTEIN"/>
    <property type="match status" value="1"/>
</dbReference>
<dbReference type="InterPro" id="IPR002885">
    <property type="entry name" value="PPR_rpt"/>
</dbReference>
<proteinExistence type="inferred from homology"/>
<comment type="similarity">
    <text evidence="1">Belongs to the PPR family. P subfamily.</text>
</comment>
<sequence length="82" mass="9046">MVADGHTPNCCVYNSVIDNLGKAGKLDMALHVFGDMIGSDCSPDVVTYSCLIDIMARCGRIEEAYKYLERMRAEGLKADVWV</sequence>
<feature type="repeat" description="PPR" evidence="3">
    <location>
        <begin position="44"/>
        <end position="78"/>
    </location>
</feature>
<protein>
    <recommendedName>
        <fullName evidence="6">Pentatricopeptide repeat-containing protein</fullName>
    </recommendedName>
</protein>
<comment type="caution">
    <text evidence="4">The sequence shown here is derived from an EMBL/GenBank/DDBJ whole genome shotgun (WGS) entry which is preliminary data.</text>
</comment>
<dbReference type="NCBIfam" id="TIGR00756">
    <property type="entry name" value="PPR"/>
    <property type="match status" value="2"/>
</dbReference>
<feature type="repeat" description="PPR" evidence="3">
    <location>
        <begin position="9"/>
        <end position="43"/>
    </location>
</feature>
<gene>
    <name evidence="4" type="ORF">R1flu_006621</name>
</gene>